<dbReference type="Pfam" id="PF08937">
    <property type="entry name" value="ThsB_TIR"/>
    <property type="match status" value="1"/>
</dbReference>
<feature type="transmembrane region" description="Helical" evidence="1">
    <location>
        <begin position="148"/>
        <end position="166"/>
    </location>
</feature>
<dbReference type="InterPro" id="IPR056918">
    <property type="entry name" value="8xMP"/>
</dbReference>
<dbReference type="EMBL" id="SNRY01001421">
    <property type="protein sequence ID" value="KAA6331062.1"/>
    <property type="molecule type" value="Genomic_DNA"/>
</dbReference>
<dbReference type="SUPFAM" id="SSF52206">
    <property type="entry name" value="Hypothetical protein MTH538"/>
    <property type="match status" value="1"/>
</dbReference>
<keyword evidence="1" id="KW-0472">Membrane</keyword>
<protein>
    <recommendedName>
        <fullName evidence="2">Thoeris protein ThsB TIR-like domain-containing protein</fullName>
    </recommendedName>
</protein>
<evidence type="ECO:0000256" key="1">
    <source>
        <dbReference type="SAM" id="Phobius"/>
    </source>
</evidence>
<dbReference type="Pfam" id="PF24838">
    <property type="entry name" value="8xMP"/>
    <property type="match status" value="1"/>
</dbReference>
<feature type="domain" description="Thoeris protein ThsB TIR-like" evidence="2">
    <location>
        <begin position="32"/>
        <end position="89"/>
    </location>
</feature>
<evidence type="ECO:0000259" key="2">
    <source>
        <dbReference type="Pfam" id="PF08937"/>
    </source>
</evidence>
<dbReference type="InterPro" id="IPR015032">
    <property type="entry name" value="ThsB__TIR-like_domain"/>
</dbReference>
<keyword evidence="1" id="KW-0812">Transmembrane</keyword>
<proteinExistence type="predicted"/>
<feature type="transmembrane region" description="Helical" evidence="1">
    <location>
        <begin position="172"/>
        <end position="194"/>
    </location>
</feature>
<feature type="transmembrane region" description="Helical" evidence="1">
    <location>
        <begin position="251"/>
        <end position="268"/>
    </location>
</feature>
<accession>A0A5J4RBH1</accession>
<dbReference type="AlphaFoldDB" id="A0A5J4RBH1"/>
<gene>
    <name evidence="3" type="ORF">EZS27_020302</name>
</gene>
<comment type="caution">
    <text evidence="3">The sequence shown here is derived from an EMBL/GenBank/DDBJ whole genome shotgun (WGS) entry which is preliminary data.</text>
</comment>
<name>A0A5J4RBH1_9ZZZZ</name>
<evidence type="ECO:0000313" key="3">
    <source>
        <dbReference type="EMBL" id="KAA6331062.1"/>
    </source>
</evidence>
<dbReference type="InterPro" id="IPR036490">
    <property type="entry name" value="ThsB_TIR-like_sf"/>
</dbReference>
<reference evidence="3" key="1">
    <citation type="submission" date="2019-03" db="EMBL/GenBank/DDBJ databases">
        <title>Single cell metagenomics reveals metabolic interactions within the superorganism composed of flagellate Streblomastix strix and complex community of Bacteroidetes bacteria on its surface.</title>
        <authorList>
            <person name="Treitli S.C."/>
            <person name="Kolisko M."/>
            <person name="Husnik F."/>
            <person name="Keeling P."/>
            <person name="Hampl V."/>
        </authorList>
    </citation>
    <scope>NUCLEOTIDE SEQUENCE</scope>
    <source>
        <strain evidence="3">STM</strain>
    </source>
</reference>
<organism evidence="3">
    <name type="scientific">termite gut metagenome</name>
    <dbReference type="NCBI Taxonomy" id="433724"/>
    <lineage>
        <taxon>unclassified sequences</taxon>
        <taxon>metagenomes</taxon>
        <taxon>organismal metagenomes</taxon>
    </lineage>
</organism>
<dbReference type="Gene3D" id="3.40.50.9200">
    <property type="entry name" value="Hypothetical protein MTH538"/>
    <property type="match status" value="1"/>
</dbReference>
<sequence>MKYFICNRVTDKVESDKIISDILKISENSVAILRETEHSDNWKTQVEEKIQESDFIVFLLGVDTFMSDQIKWEYAKSKELDKQIVGIKSSGISDKTIVSCQGFRVFDDANQCLKYTTRVFDNDRKLKIELYKIMVGSTEKVTEQRLRVNNLFFTITSSIFSVSFIVGKAFEFSLIGSLAIFALTIVAFSVSFFWEKLINSYGKLNTGKFIIIDKIEKQLRTNMFEDEWNVLTRNLNYESNTKTEITIIKRFRFIMVIFAIAEIVFILTKC</sequence>
<keyword evidence="1" id="KW-1133">Transmembrane helix</keyword>